<dbReference type="AlphaFoldDB" id="A0A8T0EUE5"/>
<protein>
    <submittedName>
        <fullName evidence="2">LINE-1 retrotransposable element ORF2 protein like</fullName>
    </submittedName>
</protein>
<accession>A0A8T0EUE5</accession>
<evidence type="ECO:0000313" key="2">
    <source>
        <dbReference type="EMBL" id="KAF8781935.1"/>
    </source>
</evidence>
<dbReference type="Proteomes" id="UP000807504">
    <property type="component" value="Unassembled WGS sequence"/>
</dbReference>
<evidence type="ECO:0000256" key="1">
    <source>
        <dbReference type="SAM" id="MobiDB-lite"/>
    </source>
</evidence>
<sequence>MSLVTQKIPPYLSLSWEKRKSLFEASGPIENNRRTAINKINAEIKLTNSHLKRSRWNELCSKIDPRTPNTKLWKIIKGICKEQVQNEECNSIRNTDGQIFPDDKSAANGLSAHYQMTGRFHFANEDKPILSKARNIIHGCRSTDLVDPTLTKQFPMRELLIALTFLDLNKSSGPDGLSGRLLEYLGSMGKQRLIDLFNLSWKKGRLPQEWKKAIIIPVKKPNKNSSSPEDFRPIALTCTTSKIMEKMILIRLQFFLNQNNLMPYLMCKQQLPVGIGLKIIDNPDKKENNPDNPLKDFKGLRLA</sequence>
<reference evidence="2" key="1">
    <citation type="journal article" date="2020" name="bioRxiv">
        <title>Chromosome-level reference genome of the European wasp spider Argiope bruennichi: a resource for studies on range expansion and evolutionary adaptation.</title>
        <authorList>
            <person name="Sheffer M.M."/>
            <person name="Hoppe A."/>
            <person name="Krehenwinkel H."/>
            <person name="Uhl G."/>
            <person name="Kuss A.W."/>
            <person name="Jensen L."/>
            <person name="Jensen C."/>
            <person name="Gillespie R.G."/>
            <person name="Hoff K.J."/>
            <person name="Prost S."/>
        </authorList>
    </citation>
    <scope>NUCLEOTIDE SEQUENCE</scope>
</reference>
<name>A0A8T0EUE5_ARGBR</name>
<dbReference type="EMBL" id="JABXBU010001863">
    <property type="protein sequence ID" value="KAF8781935.1"/>
    <property type="molecule type" value="Genomic_DNA"/>
</dbReference>
<reference evidence="2" key="2">
    <citation type="submission" date="2020-06" db="EMBL/GenBank/DDBJ databases">
        <authorList>
            <person name="Sheffer M."/>
        </authorList>
    </citation>
    <scope>NUCLEOTIDE SEQUENCE</scope>
</reference>
<gene>
    <name evidence="2" type="ORF">HNY73_012277</name>
</gene>
<dbReference type="PANTHER" id="PTHR47510:SF3">
    <property type="entry name" value="ENDO_EXONUCLEASE_PHOSPHATASE DOMAIN-CONTAINING PROTEIN"/>
    <property type="match status" value="1"/>
</dbReference>
<comment type="caution">
    <text evidence="2">The sequence shown here is derived from an EMBL/GenBank/DDBJ whole genome shotgun (WGS) entry which is preliminary data.</text>
</comment>
<proteinExistence type="predicted"/>
<evidence type="ECO:0000313" key="3">
    <source>
        <dbReference type="Proteomes" id="UP000807504"/>
    </source>
</evidence>
<feature type="region of interest" description="Disordered" evidence="1">
    <location>
        <begin position="282"/>
        <end position="303"/>
    </location>
</feature>
<keyword evidence="3" id="KW-1185">Reference proteome</keyword>
<organism evidence="2 3">
    <name type="scientific">Argiope bruennichi</name>
    <name type="common">Wasp spider</name>
    <name type="synonym">Aranea bruennichi</name>
    <dbReference type="NCBI Taxonomy" id="94029"/>
    <lineage>
        <taxon>Eukaryota</taxon>
        <taxon>Metazoa</taxon>
        <taxon>Ecdysozoa</taxon>
        <taxon>Arthropoda</taxon>
        <taxon>Chelicerata</taxon>
        <taxon>Arachnida</taxon>
        <taxon>Araneae</taxon>
        <taxon>Araneomorphae</taxon>
        <taxon>Entelegynae</taxon>
        <taxon>Araneoidea</taxon>
        <taxon>Araneidae</taxon>
        <taxon>Argiope</taxon>
    </lineage>
</organism>
<dbReference type="PANTHER" id="PTHR47510">
    <property type="entry name" value="REVERSE TRANSCRIPTASE DOMAIN-CONTAINING PROTEIN"/>
    <property type="match status" value="1"/>
</dbReference>